<dbReference type="CDD" id="cd06225">
    <property type="entry name" value="HAMP"/>
    <property type="match status" value="1"/>
</dbReference>
<evidence type="ECO:0000313" key="13">
    <source>
        <dbReference type="EMBL" id="AMD89655.1"/>
    </source>
</evidence>
<dbReference type="PANTHER" id="PTHR32089">
    <property type="entry name" value="METHYL-ACCEPTING CHEMOTAXIS PROTEIN MCPB"/>
    <property type="match status" value="1"/>
</dbReference>
<dbReference type="GO" id="GO:0007165">
    <property type="term" value="P:signal transduction"/>
    <property type="evidence" value="ECO:0007669"/>
    <property type="project" value="UniProtKB-KW"/>
</dbReference>
<dbReference type="FunFam" id="1.10.287.950:FF:000001">
    <property type="entry name" value="Methyl-accepting chemotaxis sensory transducer"/>
    <property type="match status" value="1"/>
</dbReference>
<evidence type="ECO:0000256" key="9">
    <source>
        <dbReference type="SAM" id="Coils"/>
    </source>
</evidence>
<dbReference type="InterPro" id="IPR033463">
    <property type="entry name" value="sCache_3"/>
</dbReference>
<dbReference type="GO" id="GO:0006935">
    <property type="term" value="P:chemotaxis"/>
    <property type="evidence" value="ECO:0007669"/>
    <property type="project" value="UniProtKB-ARBA"/>
</dbReference>
<dbReference type="Gene3D" id="1.10.287.950">
    <property type="entry name" value="Methyl-accepting chemotaxis protein"/>
    <property type="match status" value="1"/>
</dbReference>
<keyword evidence="2" id="KW-1003">Cell membrane</keyword>
<dbReference type="InterPro" id="IPR004089">
    <property type="entry name" value="MCPsignal_dom"/>
</dbReference>
<feature type="transmembrane region" description="Helical" evidence="10">
    <location>
        <begin position="12"/>
        <end position="32"/>
    </location>
</feature>
<evidence type="ECO:0000256" key="7">
    <source>
        <dbReference type="ARBA" id="ARBA00029447"/>
    </source>
</evidence>
<feature type="coiled-coil region" evidence="9">
    <location>
        <begin position="353"/>
        <end position="390"/>
    </location>
</feature>
<evidence type="ECO:0000256" key="4">
    <source>
        <dbReference type="ARBA" id="ARBA00022989"/>
    </source>
</evidence>
<dbReference type="SMART" id="SM00283">
    <property type="entry name" value="MA"/>
    <property type="match status" value="1"/>
</dbReference>
<evidence type="ECO:0000256" key="6">
    <source>
        <dbReference type="ARBA" id="ARBA00023224"/>
    </source>
</evidence>
<feature type="domain" description="HAMP" evidence="12">
    <location>
        <begin position="302"/>
        <end position="354"/>
    </location>
</feature>
<dbReference type="AlphaFoldDB" id="A0A0X8JIY6"/>
<organism evidence="13 14">
    <name type="scientific">Desulfovibrio fairfieldensis</name>
    <dbReference type="NCBI Taxonomy" id="44742"/>
    <lineage>
        <taxon>Bacteria</taxon>
        <taxon>Pseudomonadati</taxon>
        <taxon>Thermodesulfobacteriota</taxon>
        <taxon>Desulfovibrionia</taxon>
        <taxon>Desulfovibrionales</taxon>
        <taxon>Desulfovibrionaceae</taxon>
        <taxon>Desulfovibrio</taxon>
    </lineage>
</organism>
<evidence type="ECO:0000256" key="5">
    <source>
        <dbReference type="ARBA" id="ARBA00023136"/>
    </source>
</evidence>
<dbReference type="GO" id="GO:0005886">
    <property type="term" value="C:plasma membrane"/>
    <property type="evidence" value="ECO:0007669"/>
    <property type="project" value="UniProtKB-SubCell"/>
</dbReference>
<evidence type="ECO:0000256" key="10">
    <source>
        <dbReference type="SAM" id="Phobius"/>
    </source>
</evidence>
<dbReference type="Gene3D" id="6.10.340.10">
    <property type="match status" value="1"/>
</dbReference>
<evidence type="ECO:0000256" key="1">
    <source>
        <dbReference type="ARBA" id="ARBA00004651"/>
    </source>
</evidence>
<dbReference type="InterPro" id="IPR003660">
    <property type="entry name" value="HAMP_dom"/>
</dbReference>
<keyword evidence="5 10" id="KW-0472">Membrane</keyword>
<dbReference type="KEGG" id="dfi:AXF13_05740"/>
<dbReference type="InterPro" id="IPR029151">
    <property type="entry name" value="Sensor-like_sf"/>
</dbReference>
<dbReference type="PROSITE" id="PS50111">
    <property type="entry name" value="CHEMOTAXIS_TRANSDUC_2"/>
    <property type="match status" value="1"/>
</dbReference>
<dbReference type="EMBL" id="CP014229">
    <property type="protein sequence ID" value="AMD89655.1"/>
    <property type="molecule type" value="Genomic_DNA"/>
</dbReference>
<keyword evidence="3 10" id="KW-0812">Transmembrane</keyword>
<dbReference type="RefSeq" id="WP_062252002.1">
    <property type="nucleotide sequence ID" value="NZ_CP014229.1"/>
</dbReference>
<dbReference type="Pfam" id="PF17202">
    <property type="entry name" value="sCache_3_3"/>
    <property type="match status" value="1"/>
</dbReference>
<keyword evidence="9" id="KW-0175">Coiled coil</keyword>
<accession>A0A0X8JIY6</accession>
<dbReference type="CDD" id="cd11386">
    <property type="entry name" value="MCP_signal"/>
    <property type="match status" value="1"/>
</dbReference>
<dbReference type="SUPFAM" id="SSF58104">
    <property type="entry name" value="Methyl-accepting chemotaxis protein (MCP) signaling domain"/>
    <property type="match status" value="1"/>
</dbReference>
<evidence type="ECO:0000256" key="8">
    <source>
        <dbReference type="PROSITE-ProRule" id="PRU00284"/>
    </source>
</evidence>
<dbReference type="SMART" id="SM00304">
    <property type="entry name" value="HAMP"/>
    <property type="match status" value="1"/>
</dbReference>
<gene>
    <name evidence="13" type="ORF">AXF13_05740</name>
</gene>
<sequence>MRLTLTHKYVGSLFGALITCCVVVLFVSIHFMKEPVEEELDGNIRRMQNVIQTANELTATRFAQSAMLMSHEENLARAVLARDHEQVMLLSAEAMKEAGSDFMTVTDDKGIVVGRGHSKKWQDSVLNQETVVKALQGTPSVAIVAGTVVPFTIRASQPIMYEGKLVGTLSIGTSLVTPPYLDWLKQMSGMDVTIFKGDIRAMTTIMKDGKRAVGTKLQSPEIVEAVLQRGELCFAQNNILGVEYKSAYWPVKAADGTIAGMWFVGMPLNKLMELENKAVVTASWVAAALLAVQLLLSVMIGLRVSAPVRKITRYVLDVAGGKKDAVLDVHSRDDMGELAEALRAMVKKQDNLMLEAGEKAEEARKKAEEAACAMEEARLAQQQAEQAKRDGMISAAGQIEGVVEKLNGAINNIAAQVEQSDEALSHAASRLAETATAMEEMNSAVLEVAKNAGLAADVSTSARQKATDGTAVVTQSVAGIQEVQSQSLALKEDMVRLDEHARAINQIMSVISDIADQTNLLALNAAIEAARAGEAGRGFAVVADEVRKLAEKTMTSTTEVGNAIKAIQESAEQSTHQVEQAVQNIAKATEFSNKSGESLNEILEMVEHTADEVRTIATASEEQSATSEEITKSIAEVNDITSTTSEAMREAAKALESLRRRSQELVTLIEEMKNA</sequence>
<keyword evidence="6 8" id="KW-0807">Transducer</keyword>
<dbReference type="Gene3D" id="3.30.450.20">
    <property type="entry name" value="PAS domain"/>
    <property type="match status" value="1"/>
</dbReference>
<dbReference type="PANTHER" id="PTHR32089:SF112">
    <property type="entry name" value="LYSOZYME-LIKE PROTEIN-RELATED"/>
    <property type="match status" value="1"/>
</dbReference>
<evidence type="ECO:0000256" key="2">
    <source>
        <dbReference type="ARBA" id="ARBA00022475"/>
    </source>
</evidence>
<feature type="domain" description="Methyl-accepting transducer" evidence="11">
    <location>
        <begin position="402"/>
        <end position="638"/>
    </location>
</feature>
<dbReference type="Proteomes" id="UP000069241">
    <property type="component" value="Chromosome"/>
</dbReference>
<name>A0A0X8JIY6_9BACT</name>
<comment type="subcellular location">
    <subcellularLocation>
        <location evidence="1">Cell membrane</location>
        <topology evidence="1">Multi-pass membrane protein</topology>
    </subcellularLocation>
</comment>
<feature type="coiled-coil region" evidence="9">
    <location>
        <begin position="648"/>
        <end position="675"/>
    </location>
</feature>
<dbReference type="PROSITE" id="PS50885">
    <property type="entry name" value="HAMP"/>
    <property type="match status" value="1"/>
</dbReference>
<keyword evidence="4 10" id="KW-1133">Transmembrane helix</keyword>
<proteinExistence type="inferred from homology"/>
<evidence type="ECO:0000259" key="12">
    <source>
        <dbReference type="PROSITE" id="PS50885"/>
    </source>
</evidence>
<comment type="similarity">
    <text evidence="7">Belongs to the methyl-accepting chemotaxis (MCP) protein family.</text>
</comment>
<dbReference type="STRING" id="44742.AXF13_05740"/>
<reference evidence="14" key="1">
    <citation type="submission" date="2016-02" db="EMBL/GenBank/DDBJ databases">
        <authorList>
            <person name="Holder M.E."/>
            <person name="Ajami N.J."/>
            <person name="Petrosino J.F."/>
        </authorList>
    </citation>
    <scope>NUCLEOTIDE SEQUENCE [LARGE SCALE GENOMIC DNA]</scope>
    <source>
        <strain evidence="14">CCUG 45958</strain>
    </source>
</reference>
<protein>
    <submittedName>
        <fullName evidence="13">Chemotaxis protein</fullName>
    </submittedName>
</protein>
<dbReference type="Pfam" id="PF00672">
    <property type="entry name" value="HAMP"/>
    <property type="match status" value="1"/>
</dbReference>
<dbReference type="Pfam" id="PF00015">
    <property type="entry name" value="MCPsignal"/>
    <property type="match status" value="1"/>
</dbReference>
<evidence type="ECO:0000256" key="3">
    <source>
        <dbReference type="ARBA" id="ARBA00022692"/>
    </source>
</evidence>
<evidence type="ECO:0000259" key="11">
    <source>
        <dbReference type="PROSITE" id="PS50111"/>
    </source>
</evidence>
<dbReference type="SUPFAM" id="SSF103190">
    <property type="entry name" value="Sensory domain-like"/>
    <property type="match status" value="2"/>
</dbReference>
<keyword evidence="14" id="KW-1185">Reference proteome</keyword>
<evidence type="ECO:0000313" key="14">
    <source>
        <dbReference type="Proteomes" id="UP000069241"/>
    </source>
</evidence>